<reference evidence="1 2" key="1">
    <citation type="submission" date="2017-10" db="EMBL/GenBank/DDBJ databases">
        <authorList>
            <person name="Regsiter A."/>
            <person name="William W."/>
        </authorList>
    </citation>
    <scope>NUCLEOTIDE SEQUENCE [LARGE SCALE GENOMIC DNA]</scope>
    <source>
        <strain evidence="1 2">CFBP6991</strain>
    </source>
</reference>
<evidence type="ECO:0000313" key="2">
    <source>
        <dbReference type="Proteomes" id="UP000234345"/>
    </source>
</evidence>
<proteinExistence type="predicted"/>
<dbReference type="AlphaFoldDB" id="A0A7Z7NHL8"/>
<dbReference type="Proteomes" id="UP000234345">
    <property type="component" value="Unassembled WGS sequence"/>
</dbReference>
<evidence type="ECO:0000313" key="1">
    <source>
        <dbReference type="EMBL" id="SOO25279.1"/>
    </source>
</evidence>
<organism evidence="1 2">
    <name type="scientific">Xanthomonas campestris pv. phaseoli</name>
    <dbReference type="NCBI Taxonomy" id="317013"/>
    <lineage>
        <taxon>Bacteria</taxon>
        <taxon>Pseudomonadati</taxon>
        <taxon>Pseudomonadota</taxon>
        <taxon>Gammaproteobacteria</taxon>
        <taxon>Lysobacterales</taxon>
        <taxon>Lysobacteraceae</taxon>
        <taxon>Xanthomonas</taxon>
    </lineage>
</organism>
<protein>
    <submittedName>
        <fullName evidence="1">Uncharacterized protein</fullName>
    </submittedName>
</protein>
<comment type="caution">
    <text evidence="1">The sequence shown here is derived from an EMBL/GenBank/DDBJ whole genome shotgun (WGS) entry which is preliminary data.</text>
</comment>
<accession>A0A7Z7NHL8</accession>
<dbReference type="EMBL" id="OCZC01000070">
    <property type="protein sequence ID" value="SOO25279.1"/>
    <property type="molecule type" value="Genomic_DNA"/>
</dbReference>
<sequence>MRAGRPVGRPAVLAAASELNGAVERVRAMAGDTGHVSDAISSRTSADRRATGAFVTTIAFATKA</sequence>
<name>A0A7Z7NHL8_XANCH</name>
<gene>
    <name evidence="1" type="ORF">XFF6991_430103</name>
</gene>